<gene>
    <name evidence="1" type="ORF">QWY13_19340</name>
</gene>
<evidence type="ECO:0008006" key="3">
    <source>
        <dbReference type="Google" id="ProtNLM"/>
    </source>
</evidence>
<accession>A0ABT8NIL0</accession>
<comment type="caution">
    <text evidence="1">The sequence shown here is derived from an EMBL/GenBank/DDBJ whole genome shotgun (WGS) entry which is preliminary data.</text>
</comment>
<sequence>MPHQLTFYEVLKINELLAFQTTSLVKSKLFFETVKGKTNTRLLERDIDLSTQEIKNLRSLLCPVY</sequence>
<dbReference type="EMBL" id="JAUJWU010000011">
    <property type="protein sequence ID" value="MDN7247613.1"/>
    <property type="molecule type" value="Genomic_DNA"/>
</dbReference>
<protein>
    <recommendedName>
        <fullName evidence="3">Spore coat protein</fullName>
    </recommendedName>
</protein>
<dbReference type="Proteomes" id="UP001172142">
    <property type="component" value="Unassembled WGS sequence"/>
</dbReference>
<organism evidence="1 2">
    <name type="scientific">Planococcus shenhongbingii</name>
    <dbReference type="NCBI Taxonomy" id="3058398"/>
    <lineage>
        <taxon>Bacteria</taxon>
        <taxon>Bacillati</taxon>
        <taxon>Bacillota</taxon>
        <taxon>Bacilli</taxon>
        <taxon>Bacillales</taxon>
        <taxon>Caryophanaceae</taxon>
        <taxon>Planococcus</taxon>
    </lineage>
</organism>
<dbReference type="RefSeq" id="WP_301857811.1">
    <property type="nucleotide sequence ID" value="NZ_JAUJWU010000011.1"/>
</dbReference>
<evidence type="ECO:0000313" key="2">
    <source>
        <dbReference type="Proteomes" id="UP001172142"/>
    </source>
</evidence>
<keyword evidence="2" id="KW-1185">Reference proteome</keyword>
<proteinExistence type="predicted"/>
<name>A0ABT8NIL0_9BACL</name>
<evidence type="ECO:0000313" key="1">
    <source>
        <dbReference type="EMBL" id="MDN7247613.1"/>
    </source>
</evidence>
<reference evidence="1 2" key="1">
    <citation type="submission" date="2023-07" db="EMBL/GenBank/DDBJ databases">
        <title>Novel species in genus Planococcus.</title>
        <authorList>
            <person name="Ning S."/>
        </authorList>
    </citation>
    <scope>NUCLEOTIDE SEQUENCE [LARGE SCALE GENOMIC DNA]</scope>
    <source>
        <strain evidence="1 2">N017</strain>
    </source>
</reference>